<gene>
    <name evidence="7" type="primary">PRG3</name>
</gene>
<dbReference type="SMART" id="SM00034">
    <property type="entry name" value="CLECT"/>
    <property type="match status" value="1"/>
</dbReference>
<dbReference type="InterPro" id="IPR050111">
    <property type="entry name" value="C-type_lectin/snaclec_domain"/>
</dbReference>
<dbReference type="GO" id="GO:0030246">
    <property type="term" value="F:carbohydrate binding"/>
    <property type="evidence" value="ECO:0007669"/>
    <property type="project" value="UniProtKB-KW"/>
</dbReference>
<dbReference type="GO" id="GO:0042554">
    <property type="term" value="P:superoxide anion generation"/>
    <property type="evidence" value="ECO:0007669"/>
    <property type="project" value="Ensembl"/>
</dbReference>
<dbReference type="InterPro" id="IPR001304">
    <property type="entry name" value="C-type_lectin-like"/>
</dbReference>
<dbReference type="GeneID" id="100656356"/>
<keyword evidence="2" id="KW-0430">Lectin</keyword>
<dbReference type="PROSITE" id="PS00615">
    <property type="entry name" value="C_TYPE_LECTIN_1"/>
    <property type="match status" value="1"/>
</dbReference>
<dbReference type="Ensembl" id="ENSLAFT00000004062.2">
    <property type="protein sequence ID" value="ENSLAFP00000003392.2"/>
    <property type="gene ID" value="ENSLAFG00000004061.2"/>
</dbReference>
<sequence>MKHPLILSLLLLGTVSALHLCNDFPKLESLETVADLSQDLEGSGEQEGKLAPTEKVVQSEEEEVESFGYEDALEDEEDTEKDLQCPREEDTVHLLGSPGCKTCRYLLVRNLRTFRKAQNICSRCYRGNLASIHSFSSNYRIQLVTSRINQAQVWIGGILKGWFRCRRFRWTDGSRWDFGFWASGQPGNGRGRCVALCTRGGRWRRNRCKRRLPFICSF</sequence>
<dbReference type="GeneTree" id="ENSGT00440000039859"/>
<reference evidence="7 8" key="1">
    <citation type="submission" date="2009-06" db="EMBL/GenBank/DDBJ databases">
        <title>The Genome Sequence of Loxodonta africana (African elephant).</title>
        <authorList>
            <person name="Di Palma F."/>
            <person name="Heiman D."/>
            <person name="Young S."/>
            <person name="Johnson J."/>
            <person name="Lander E.S."/>
            <person name="Lindblad-Toh K."/>
        </authorList>
    </citation>
    <scope>NUCLEOTIDE SEQUENCE [LARGE SCALE GENOMIC DNA]</scope>
    <source>
        <strain evidence="7 8">Isolate ISIS603380</strain>
    </source>
</reference>
<evidence type="ECO:0000256" key="3">
    <source>
        <dbReference type="ARBA" id="ARBA00023157"/>
    </source>
</evidence>
<dbReference type="OMA" id="FCWTDGS"/>
<dbReference type="GO" id="GO:0006955">
    <property type="term" value="P:immune response"/>
    <property type="evidence" value="ECO:0007669"/>
    <property type="project" value="InterPro"/>
</dbReference>
<dbReference type="OrthoDB" id="6369810at2759"/>
<dbReference type="GO" id="GO:0001694">
    <property type="term" value="P:histamine biosynthetic process"/>
    <property type="evidence" value="ECO:0007669"/>
    <property type="project" value="Ensembl"/>
</dbReference>
<dbReference type="InterPro" id="IPR033816">
    <property type="entry name" value="EMBP_CTLD"/>
</dbReference>
<evidence type="ECO:0000259" key="6">
    <source>
        <dbReference type="PROSITE" id="PS50041"/>
    </source>
</evidence>
<accession>G3STK2</accession>
<dbReference type="GO" id="GO:0042119">
    <property type="term" value="P:neutrophil activation"/>
    <property type="evidence" value="ECO:0007669"/>
    <property type="project" value="Ensembl"/>
</dbReference>
<feature type="region of interest" description="Disordered" evidence="4">
    <location>
        <begin position="38"/>
        <end position="82"/>
    </location>
</feature>
<feature type="compositionally biased region" description="Acidic residues" evidence="4">
    <location>
        <begin position="71"/>
        <end position="80"/>
    </location>
</feature>
<reference evidence="7" key="3">
    <citation type="submission" date="2025-09" db="UniProtKB">
        <authorList>
            <consortium name="Ensembl"/>
        </authorList>
    </citation>
    <scope>IDENTIFICATION</scope>
    <source>
        <strain evidence="7">Isolate ISIS603380</strain>
    </source>
</reference>
<dbReference type="HOGENOM" id="CLU_107200_1_0_1"/>
<dbReference type="Proteomes" id="UP000007646">
    <property type="component" value="Unassembled WGS sequence"/>
</dbReference>
<dbReference type="FunCoup" id="G3STK2">
    <property type="interactions" value="3"/>
</dbReference>
<dbReference type="KEGG" id="lav:100656356"/>
<name>G3STK2_LOXAF</name>
<dbReference type="GO" id="GO:0019370">
    <property type="term" value="P:leukotriene biosynthetic process"/>
    <property type="evidence" value="ECO:0007669"/>
    <property type="project" value="Ensembl"/>
</dbReference>
<dbReference type="GO" id="GO:0032757">
    <property type="term" value="P:positive regulation of interleukin-8 production"/>
    <property type="evidence" value="ECO:0007669"/>
    <property type="project" value="Ensembl"/>
</dbReference>
<dbReference type="GO" id="GO:0045575">
    <property type="term" value="P:basophil activation"/>
    <property type="evidence" value="ECO:0007669"/>
    <property type="project" value="Ensembl"/>
</dbReference>
<protein>
    <submittedName>
        <fullName evidence="7">Proteoglycan 3, pro eosinophil major basic protein 2</fullName>
    </submittedName>
</protein>
<evidence type="ECO:0000313" key="7">
    <source>
        <dbReference type="Ensembl" id="ENSLAFP00000003392.2"/>
    </source>
</evidence>
<dbReference type="GO" id="GO:0017148">
    <property type="term" value="P:negative regulation of translation"/>
    <property type="evidence" value="ECO:0007669"/>
    <property type="project" value="Ensembl"/>
</dbReference>
<evidence type="ECO:0000256" key="1">
    <source>
        <dbReference type="ARBA" id="ARBA00022729"/>
    </source>
</evidence>
<organism evidence="7 8">
    <name type="scientific">Loxodonta africana</name>
    <name type="common">African elephant</name>
    <dbReference type="NCBI Taxonomy" id="9785"/>
    <lineage>
        <taxon>Eukaryota</taxon>
        <taxon>Metazoa</taxon>
        <taxon>Chordata</taxon>
        <taxon>Craniata</taxon>
        <taxon>Vertebrata</taxon>
        <taxon>Euteleostomi</taxon>
        <taxon>Mammalia</taxon>
        <taxon>Eutheria</taxon>
        <taxon>Afrotheria</taxon>
        <taxon>Proboscidea</taxon>
        <taxon>Elephantidae</taxon>
        <taxon>Loxodonta</taxon>
    </lineage>
</organism>
<dbReference type="MEROPS" id="I63.001"/>
<feature type="signal peptide" evidence="5">
    <location>
        <begin position="1"/>
        <end position="17"/>
    </location>
</feature>
<keyword evidence="8" id="KW-1185">Reference proteome</keyword>
<evidence type="ECO:0000313" key="8">
    <source>
        <dbReference type="Proteomes" id="UP000007646"/>
    </source>
</evidence>
<dbReference type="InParanoid" id="G3STK2"/>
<keyword evidence="3" id="KW-1015">Disulfide bond</keyword>
<evidence type="ECO:0000256" key="5">
    <source>
        <dbReference type="SAM" id="SignalP"/>
    </source>
</evidence>
<dbReference type="PRINTS" id="PR00770">
    <property type="entry name" value="EMAJORBASICP"/>
</dbReference>
<dbReference type="PANTHER" id="PTHR22803">
    <property type="entry name" value="MANNOSE, PHOSPHOLIPASE, LECTIN RECEPTOR RELATED"/>
    <property type="match status" value="1"/>
</dbReference>
<reference evidence="7" key="2">
    <citation type="submission" date="2025-08" db="UniProtKB">
        <authorList>
            <consortium name="Ensembl"/>
        </authorList>
    </citation>
    <scope>IDENTIFICATION</scope>
    <source>
        <strain evidence="7">Isolate ISIS603380</strain>
    </source>
</reference>
<dbReference type="SUPFAM" id="SSF56436">
    <property type="entry name" value="C-type lectin-like"/>
    <property type="match status" value="1"/>
</dbReference>
<dbReference type="Pfam" id="PF00059">
    <property type="entry name" value="Lectin_C"/>
    <property type="match status" value="1"/>
</dbReference>
<dbReference type="FunFam" id="3.10.100.10:FF:000090">
    <property type="entry name" value="Proteoglycan 2, bone marrow"/>
    <property type="match status" value="1"/>
</dbReference>
<dbReference type="InterPro" id="IPR016186">
    <property type="entry name" value="C-type_lectin-like/link_sf"/>
</dbReference>
<evidence type="ECO:0000256" key="4">
    <source>
        <dbReference type="SAM" id="MobiDB-lite"/>
    </source>
</evidence>
<dbReference type="CDD" id="cd03598">
    <property type="entry name" value="CLECT_EMBP_like"/>
    <property type="match status" value="1"/>
</dbReference>
<dbReference type="InterPro" id="IPR018378">
    <property type="entry name" value="C-type_lectin_CS"/>
</dbReference>
<keyword evidence="1 5" id="KW-0732">Signal</keyword>
<dbReference type="eggNOG" id="KOG4297">
    <property type="taxonomic scope" value="Eukaryota"/>
</dbReference>
<dbReference type="CTD" id="10394"/>
<dbReference type="InterPro" id="IPR016187">
    <property type="entry name" value="CTDL_fold"/>
</dbReference>
<dbReference type="PROSITE" id="PS50041">
    <property type="entry name" value="C_TYPE_LECTIN_2"/>
    <property type="match status" value="1"/>
</dbReference>
<proteinExistence type="predicted"/>
<dbReference type="InterPro" id="IPR002352">
    <property type="entry name" value="Eosinophil_major_basic"/>
</dbReference>
<dbReference type="STRING" id="9785.ENSLAFP00000003392"/>
<feature type="domain" description="C-type lectin" evidence="6">
    <location>
        <begin position="105"/>
        <end position="217"/>
    </location>
</feature>
<dbReference type="AlphaFoldDB" id="G3STK2"/>
<feature type="chain" id="PRO_5003454189" evidence="5">
    <location>
        <begin position="18"/>
        <end position="218"/>
    </location>
</feature>
<evidence type="ECO:0000256" key="2">
    <source>
        <dbReference type="ARBA" id="ARBA00022734"/>
    </source>
</evidence>
<dbReference type="Gene3D" id="3.10.100.10">
    <property type="entry name" value="Mannose-Binding Protein A, subunit A"/>
    <property type="match status" value="1"/>
</dbReference>